<sequence length="109" mass="12441">MIDMRIEQYHITSDQRNFIVAIAKMDGDEPAYEVSYKGKKVYIERNLGYYRNLAQAFQAIARDMLQNGAGPIMTVDDYAERAETIETTLAAAAREYGQKLREAGNEARR</sequence>
<reference evidence="1 2" key="1">
    <citation type="submission" date="2019-07" db="EMBL/GenBank/DDBJ databases">
        <title>Whole genome shotgun sequence of Lactobacillus spicheri NBRC 107155.</title>
        <authorList>
            <person name="Hosoyama A."/>
            <person name="Uohara A."/>
            <person name="Ohji S."/>
            <person name="Ichikawa N."/>
        </authorList>
    </citation>
    <scope>NUCLEOTIDE SEQUENCE [LARGE SCALE GENOMIC DNA]</scope>
    <source>
        <strain evidence="1 2">NBRC 107155</strain>
    </source>
</reference>
<keyword evidence="2" id="KW-1185">Reference proteome</keyword>
<comment type="caution">
    <text evidence="1">The sequence shown here is derived from an EMBL/GenBank/DDBJ whole genome shotgun (WGS) entry which is preliminary data.</text>
</comment>
<organism evidence="1 2">
    <name type="scientific">Levilactobacillus spicheri</name>
    <dbReference type="NCBI Taxonomy" id="216463"/>
    <lineage>
        <taxon>Bacteria</taxon>
        <taxon>Bacillati</taxon>
        <taxon>Bacillota</taxon>
        <taxon>Bacilli</taxon>
        <taxon>Lactobacillales</taxon>
        <taxon>Lactobacillaceae</taxon>
        <taxon>Levilactobacillus</taxon>
    </lineage>
</organism>
<proteinExistence type="predicted"/>
<dbReference type="Proteomes" id="UP000321691">
    <property type="component" value="Unassembled WGS sequence"/>
</dbReference>
<gene>
    <name evidence="1" type="ORF">LSP04_24700</name>
</gene>
<protein>
    <recommendedName>
        <fullName evidence="3">DUF5405 domain-containing protein</fullName>
    </recommendedName>
</protein>
<evidence type="ECO:0008006" key="3">
    <source>
        <dbReference type="Google" id="ProtNLM"/>
    </source>
</evidence>
<dbReference type="EMBL" id="BJZI01000091">
    <property type="protein sequence ID" value="GEO68051.1"/>
    <property type="molecule type" value="Genomic_DNA"/>
</dbReference>
<evidence type="ECO:0000313" key="1">
    <source>
        <dbReference type="EMBL" id="GEO68051.1"/>
    </source>
</evidence>
<accession>A0ABQ0WSN5</accession>
<name>A0ABQ0WSN5_9LACO</name>
<evidence type="ECO:0000313" key="2">
    <source>
        <dbReference type="Proteomes" id="UP000321691"/>
    </source>
</evidence>
<dbReference type="RefSeq" id="WP_056964518.1">
    <property type="nucleotide sequence ID" value="NZ_BJZI01000091.1"/>
</dbReference>